<name>A0A8B6M727_METTU</name>
<gene>
    <name evidence="2" type="ORF">MPC4_250066</name>
</gene>
<reference evidence="2 3" key="1">
    <citation type="submission" date="2019-05" db="EMBL/GenBank/DDBJ databases">
        <authorList>
            <person name="Farhan Ul Haque M."/>
        </authorList>
    </citation>
    <scope>NUCLEOTIDE SEQUENCE [LARGE SCALE GENOMIC DNA]</scope>
    <source>
        <strain evidence="2">2</strain>
    </source>
</reference>
<organism evidence="2 3">
    <name type="scientific">Methylocella tundrae</name>
    <dbReference type="NCBI Taxonomy" id="227605"/>
    <lineage>
        <taxon>Bacteria</taxon>
        <taxon>Pseudomonadati</taxon>
        <taxon>Pseudomonadota</taxon>
        <taxon>Alphaproteobacteria</taxon>
        <taxon>Hyphomicrobiales</taxon>
        <taxon>Beijerinckiaceae</taxon>
        <taxon>Methylocella</taxon>
    </lineage>
</organism>
<sequence length="259" mass="29895">MKSLSVITFDWSVIEIIVLAVVLIVLVEFIAKRYLDRFPNMKEDVTRYIDHFSVFVAVTAAFFLAIDQDRINRELEKAERFVRQADAVLYELTEASKPTLRALSISFDVTRDDTLFPDFPQMKKFIQDEPFLFFLSGSELNKLSQLNNAPITARTLAVKEVEENFLFQHRNDNYDAKTCNWRAASINFLTDIGEAFKLICSKMMSAHSDNSPTFDVTNNWIPNKDRSARMEIIKCQTTLVIPEKVRLINNCEYEEPGPD</sequence>
<keyword evidence="1" id="KW-0472">Membrane</keyword>
<evidence type="ECO:0000256" key="1">
    <source>
        <dbReference type="SAM" id="Phobius"/>
    </source>
</evidence>
<protein>
    <submittedName>
        <fullName evidence="2">Uncharacterized protein</fullName>
    </submittedName>
</protein>
<dbReference type="Proteomes" id="UP000485880">
    <property type="component" value="Unassembled WGS sequence"/>
</dbReference>
<keyword evidence="1" id="KW-1133">Transmembrane helix</keyword>
<feature type="transmembrane region" description="Helical" evidence="1">
    <location>
        <begin position="6"/>
        <end position="27"/>
    </location>
</feature>
<dbReference type="EMBL" id="CABFMQ020000082">
    <property type="protein sequence ID" value="VTZ50558.1"/>
    <property type="molecule type" value="Genomic_DNA"/>
</dbReference>
<dbReference type="AlphaFoldDB" id="A0A8B6M727"/>
<keyword evidence="3" id="KW-1185">Reference proteome</keyword>
<evidence type="ECO:0000313" key="3">
    <source>
        <dbReference type="Proteomes" id="UP000485880"/>
    </source>
</evidence>
<comment type="caution">
    <text evidence="2">The sequence shown here is derived from an EMBL/GenBank/DDBJ whole genome shotgun (WGS) entry which is preliminary data.</text>
</comment>
<keyword evidence="1" id="KW-0812">Transmembrane</keyword>
<feature type="transmembrane region" description="Helical" evidence="1">
    <location>
        <begin position="48"/>
        <end position="66"/>
    </location>
</feature>
<proteinExistence type="predicted"/>
<accession>A0A8B6M727</accession>
<evidence type="ECO:0000313" key="2">
    <source>
        <dbReference type="EMBL" id="VTZ50558.1"/>
    </source>
</evidence>